<dbReference type="InterPro" id="IPR003838">
    <property type="entry name" value="ABC3_permease_C"/>
</dbReference>
<dbReference type="Gene3D" id="3.30.70.3040">
    <property type="match status" value="1"/>
</dbReference>
<name>A0ABU0E4B9_9FIRM</name>
<dbReference type="Proteomes" id="UP001230220">
    <property type="component" value="Unassembled WGS sequence"/>
</dbReference>
<comment type="similarity">
    <text evidence="2 10">Belongs to the ABC-4 integral membrane protein family. FtsX subfamily.</text>
</comment>
<feature type="transmembrane region" description="Helical" evidence="11">
    <location>
        <begin position="265"/>
        <end position="289"/>
    </location>
</feature>
<dbReference type="Pfam" id="PF02687">
    <property type="entry name" value="FtsX"/>
    <property type="match status" value="1"/>
</dbReference>
<keyword evidence="5 10" id="KW-0132">Cell division</keyword>
<dbReference type="NCBIfam" id="NF038347">
    <property type="entry name" value="FtsX_Gpos"/>
    <property type="match status" value="1"/>
</dbReference>
<keyword evidence="9 10" id="KW-0131">Cell cycle</keyword>
<keyword evidence="6 11" id="KW-0812">Transmembrane</keyword>
<evidence type="ECO:0000259" key="13">
    <source>
        <dbReference type="Pfam" id="PF18075"/>
    </source>
</evidence>
<evidence type="ECO:0000256" key="10">
    <source>
        <dbReference type="PIRNR" id="PIRNR003097"/>
    </source>
</evidence>
<gene>
    <name evidence="14" type="ORF">J2S15_002087</name>
</gene>
<comment type="caution">
    <text evidence="14">The sequence shown here is derived from an EMBL/GenBank/DDBJ whole genome shotgun (WGS) entry which is preliminary data.</text>
</comment>
<accession>A0ABU0E4B9</accession>
<dbReference type="EMBL" id="JAUSUR010000003">
    <property type="protein sequence ID" value="MDQ0361340.1"/>
    <property type="molecule type" value="Genomic_DNA"/>
</dbReference>
<protein>
    <recommendedName>
        <fullName evidence="3 10">Cell division protein FtsX</fullName>
    </recommendedName>
</protein>
<keyword evidence="8 10" id="KW-0472">Membrane</keyword>
<keyword evidence="7 11" id="KW-1133">Transmembrane helix</keyword>
<feature type="domain" description="FtsX extracellular" evidence="13">
    <location>
        <begin position="69"/>
        <end position="148"/>
    </location>
</feature>
<comment type="subcellular location">
    <subcellularLocation>
        <location evidence="1">Cell membrane</location>
        <topology evidence="1">Multi-pass membrane protein</topology>
    </subcellularLocation>
</comment>
<proteinExistence type="inferred from homology"/>
<evidence type="ECO:0000256" key="7">
    <source>
        <dbReference type="ARBA" id="ARBA00022989"/>
    </source>
</evidence>
<keyword evidence="4 10" id="KW-1003">Cell membrane</keyword>
<feature type="transmembrane region" description="Helical" evidence="11">
    <location>
        <begin position="23"/>
        <end position="50"/>
    </location>
</feature>
<evidence type="ECO:0000313" key="15">
    <source>
        <dbReference type="Proteomes" id="UP001230220"/>
    </source>
</evidence>
<evidence type="ECO:0000256" key="4">
    <source>
        <dbReference type="ARBA" id="ARBA00022475"/>
    </source>
</evidence>
<dbReference type="InterPro" id="IPR058204">
    <property type="entry name" value="FtsX_firmicutes-type"/>
</dbReference>
<evidence type="ECO:0000256" key="9">
    <source>
        <dbReference type="ARBA" id="ARBA00023306"/>
    </source>
</evidence>
<dbReference type="InterPro" id="IPR004513">
    <property type="entry name" value="FtsX"/>
</dbReference>
<comment type="function">
    <text evidence="10">Part of the ABC transporter FtsEX involved in asymmetric cellular division facilitating the initiation of sporulation.</text>
</comment>
<evidence type="ECO:0000313" key="14">
    <source>
        <dbReference type="EMBL" id="MDQ0361340.1"/>
    </source>
</evidence>
<evidence type="ECO:0000256" key="1">
    <source>
        <dbReference type="ARBA" id="ARBA00004651"/>
    </source>
</evidence>
<evidence type="ECO:0000256" key="11">
    <source>
        <dbReference type="SAM" id="Phobius"/>
    </source>
</evidence>
<evidence type="ECO:0000256" key="2">
    <source>
        <dbReference type="ARBA" id="ARBA00007379"/>
    </source>
</evidence>
<dbReference type="Pfam" id="PF18075">
    <property type="entry name" value="FtsX_ECD"/>
    <property type="match status" value="1"/>
</dbReference>
<feature type="transmembrane region" description="Helical" evidence="11">
    <location>
        <begin position="223"/>
        <end position="245"/>
    </location>
</feature>
<evidence type="ECO:0000259" key="12">
    <source>
        <dbReference type="Pfam" id="PF02687"/>
    </source>
</evidence>
<dbReference type="GO" id="GO:0051301">
    <property type="term" value="P:cell division"/>
    <property type="evidence" value="ECO:0007669"/>
    <property type="project" value="UniProtKB-KW"/>
</dbReference>
<evidence type="ECO:0000256" key="5">
    <source>
        <dbReference type="ARBA" id="ARBA00022618"/>
    </source>
</evidence>
<keyword evidence="15" id="KW-1185">Reference proteome</keyword>
<sequence>MSKFLRTLPVHFRRAFYNIKRNFASTLSSAFAVMITSTLISVFLICAFNVDSFAQRIEDTIRIAVRIEDNADKDKIKTELEDMKYVYEVNYSSKEEQLEDFINSDQGGEKYRMFEDDNPMYATYFVDISDPNQFESVATAADKLEGVKDTSYGGTASRDIVNIFNNVRIGGAALVGALSLLAIFLISNTIKININNRKDEIGIMRNVGASNWFIKIPFLIEGMLIGVIGSIIPILATIFGYGFLYSYAGGQFFTSILKLYAPAPFVYQISLVLLGVGIVVGLLGSLLSVNKYLKWKR</sequence>
<evidence type="ECO:0000256" key="3">
    <source>
        <dbReference type="ARBA" id="ARBA00021907"/>
    </source>
</evidence>
<dbReference type="PANTHER" id="PTHR47755:SF1">
    <property type="entry name" value="CELL DIVISION PROTEIN FTSX"/>
    <property type="match status" value="1"/>
</dbReference>
<dbReference type="PIRSF" id="PIRSF003097">
    <property type="entry name" value="FtsX"/>
    <property type="match status" value="1"/>
</dbReference>
<dbReference type="RefSeq" id="WP_307407976.1">
    <property type="nucleotide sequence ID" value="NZ_JAUSUR010000003.1"/>
</dbReference>
<evidence type="ECO:0000256" key="6">
    <source>
        <dbReference type="ARBA" id="ARBA00022692"/>
    </source>
</evidence>
<feature type="domain" description="ABC3 transporter permease C-terminal" evidence="12">
    <location>
        <begin position="175"/>
        <end position="294"/>
    </location>
</feature>
<organism evidence="14 15">
    <name type="scientific">Breznakia pachnodae</name>
    <dbReference type="NCBI Taxonomy" id="265178"/>
    <lineage>
        <taxon>Bacteria</taxon>
        <taxon>Bacillati</taxon>
        <taxon>Bacillota</taxon>
        <taxon>Erysipelotrichia</taxon>
        <taxon>Erysipelotrichales</taxon>
        <taxon>Erysipelotrichaceae</taxon>
        <taxon>Breznakia</taxon>
    </lineage>
</organism>
<dbReference type="PANTHER" id="PTHR47755">
    <property type="entry name" value="CELL DIVISION PROTEIN FTSX"/>
    <property type="match status" value="1"/>
</dbReference>
<feature type="transmembrane region" description="Helical" evidence="11">
    <location>
        <begin position="169"/>
        <end position="190"/>
    </location>
</feature>
<evidence type="ECO:0000256" key="8">
    <source>
        <dbReference type="ARBA" id="ARBA00023136"/>
    </source>
</evidence>
<dbReference type="InterPro" id="IPR040690">
    <property type="entry name" value="FtsX_ECD"/>
</dbReference>
<reference evidence="14 15" key="1">
    <citation type="submission" date="2023-07" db="EMBL/GenBank/DDBJ databases">
        <title>Genomic Encyclopedia of Type Strains, Phase IV (KMG-IV): sequencing the most valuable type-strain genomes for metagenomic binning, comparative biology and taxonomic classification.</title>
        <authorList>
            <person name="Goeker M."/>
        </authorList>
    </citation>
    <scope>NUCLEOTIDE SEQUENCE [LARGE SCALE GENOMIC DNA]</scope>
    <source>
        <strain evidence="14 15">DSM 16784</strain>
    </source>
</reference>